<organism evidence="2 3">
    <name type="scientific">Lepidopterella palustris CBS 459.81</name>
    <dbReference type="NCBI Taxonomy" id="1314670"/>
    <lineage>
        <taxon>Eukaryota</taxon>
        <taxon>Fungi</taxon>
        <taxon>Dikarya</taxon>
        <taxon>Ascomycota</taxon>
        <taxon>Pezizomycotina</taxon>
        <taxon>Dothideomycetes</taxon>
        <taxon>Pleosporomycetidae</taxon>
        <taxon>Mytilinidiales</taxon>
        <taxon>Argynnaceae</taxon>
        <taxon>Lepidopterella</taxon>
    </lineage>
</organism>
<dbReference type="Pfam" id="PF00400">
    <property type="entry name" value="WD40"/>
    <property type="match status" value="1"/>
</dbReference>
<dbReference type="Proteomes" id="UP000250266">
    <property type="component" value="Unassembled WGS sequence"/>
</dbReference>
<dbReference type="EMBL" id="KV744818">
    <property type="protein sequence ID" value="OCK85504.1"/>
    <property type="molecule type" value="Genomic_DNA"/>
</dbReference>
<protein>
    <submittedName>
        <fullName evidence="2">Uncharacterized protein</fullName>
    </submittedName>
</protein>
<name>A0A8E2JKN0_9PEZI</name>
<dbReference type="InterPro" id="IPR015943">
    <property type="entry name" value="WD40/YVTN_repeat-like_dom_sf"/>
</dbReference>
<dbReference type="SUPFAM" id="SSF50978">
    <property type="entry name" value="WD40 repeat-like"/>
    <property type="match status" value="1"/>
</dbReference>
<dbReference type="PROSITE" id="PS50082">
    <property type="entry name" value="WD_REPEATS_2"/>
    <property type="match status" value="1"/>
</dbReference>
<evidence type="ECO:0000313" key="2">
    <source>
        <dbReference type="EMBL" id="OCK85504.1"/>
    </source>
</evidence>
<keyword evidence="1" id="KW-0853">WD repeat</keyword>
<reference evidence="2 3" key="1">
    <citation type="journal article" date="2016" name="Nat. Commun.">
        <title>Ectomycorrhizal ecology is imprinted in the genome of the dominant symbiotic fungus Cenococcum geophilum.</title>
        <authorList>
            <consortium name="DOE Joint Genome Institute"/>
            <person name="Peter M."/>
            <person name="Kohler A."/>
            <person name="Ohm R.A."/>
            <person name="Kuo A."/>
            <person name="Krutzmann J."/>
            <person name="Morin E."/>
            <person name="Arend M."/>
            <person name="Barry K.W."/>
            <person name="Binder M."/>
            <person name="Choi C."/>
            <person name="Clum A."/>
            <person name="Copeland A."/>
            <person name="Grisel N."/>
            <person name="Haridas S."/>
            <person name="Kipfer T."/>
            <person name="LaButti K."/>
            <person name="Lindquist E."/>
            <person name="Lipzen A."/>
            <person name="Maire R."/>
            <person name="Meier B."/>
            <person name="Mihaltcheva S."/>
            <person name="Molinier V."/>
            <person name="Murat C."/>
            <person name="Poggeler S."/>
            <person name="Quandt C.A."/>
            <person name="Sperisen C."/>
            <person name="Tritt A."/>
            <person name="Tisserant E."/>
            <person name="Crous P.W."/>
            <person name="Henrissat B."/>
            <person name="Nehls U."/>
            <person name="Egli S."/>
            <person name="Spatafora J.W."/>
            <person name="Grigoriev I.V."/>
            <person name="Martin F.M."/>
        </authorList>
    </citation>
    <scope>NUCLEOTIDE SEQUENCE [LARGE SCALE GENOMIC DNA]</scope>
    <source>
        <strain evidence="2 3">CBS 459.81</strain>
    </source>
</reference>
<sequence>MNLIRHFVKEDTKVTFEIQEEMVDNHTSLHNTLAGKSVDMKLAEERATFERTLREVEAELGGAIRKKDADFIEVLKELRQAQRQNLDETIKSQESLRVIMERLHERRYAELEKPLAAQAEAYQKLLAFSQILPPLPFYYGPNSPLQSTPQLCDPAAGRIARTLGCHNDSVLAVSFSPDGRLLASASGDKDRQVVGFRSIADEGKKSR</sequence>
<dbReference type="AlphaFoldDB" id="A0A8E2JKN0"/>
<dbReference type="Gene3D" id="2.130.10.10">
    <property type="entry name" value="YVTN repeat-like/Quinoprotein amine dehydrogenase"/>
    <property type="match status" value="1"/>
</dbReference>
<evidence type="ECO:0000256" key="1">
    <source>
        <dbReference type="PROSITE-ProRule" id="PRU00221"/>
    </source>
</evidence>
<evidence type="ECO:0000313" key="3">
    <source>
        <dbReference type="Proteomes" id="UP000250266"/>
    </source>
</evidence>
<dbReference type="SMART" id="SM00320">
    <property type="entry name" value="WD40"/>
    <property type="match status" value="1"/>
</dbReference>
<feature type="repeat" description="WD" evidence="1">
    <location>
        <begin position="163"/>
        <end position="188"/>
    </location>
</feature>
<proteinExistence type="predicted"/>
<dbReference type="OrthoDB" id="538223at2759"/>
<dbReference type="InterPro" id="IPR036322">
    <property type="entry name" value="WD40_repeat_dom_sf"/>
</dbReference>
<accession>A0A8E2JKN0</accession>
<dbReference type="InterPro" id="IPR001680">
    <property type="entry name" value="WD40_rpt"/>
</dbReference>
<gene>
    <name evidence="2" type="ORF">K432DRAFT_400244</name>
</gene>
<keyword evidence="3" id="KW-1185">Reference proteome</keyword>